<gene>
    <name evidence="2" type="ORF">BCAMP_06145</name>
</gene>
<feature type="repeat" description="TPR" evidence="1">
    <location>
        <begin position="16"/>
        <end position="49"/>
    </location>
</feature>
<dbReference type="OrthoDB" id="600613at2"/>
<keyword evidence="3" id="KW-1185">Reference proteome</keyword>
<dbReference type="InterPro" id="IPR019734">
    <property type="entry name" value="TPR_rpt"/>
</dbReference>
<dbReference type="SUPFAM" id="SSF48452">
    <property type="entry name" value="TPR-like"/>
    <property type="match status" value="1"/>
</dbReference>
<evidence type="ECO:0000313" key="3">
    <source>
        <dbReference type="Proteomes" id="UP000019243"/>
    </source>
</evidence>
<dbReference type="PROSITE" id="PS50005">
    <property type="entry name" value="TPR"/>
    <property type="match status" value="1"/>
</dbReference>
<accession>W7CTI4</accession>
<comment type="caution">
    <text evidence="2">The sequence shown here is derived from an EMBL/GenBank/DDBJ whole genome shotgun (WGS) entry which is preliminary data.</text>
</comment>
<sequence>MPDSKSTQLYFLHPTPELYFTKGTKAFEANDLPAAIKYLTRAMGLAPENTLIICQLAICYTEQADYEQSNELLNRALKLDYKPYFYYFMANNYAT</sequence>
<name>W7CTI4_9LIST</name>
<dbReference type="SMART" id="SM00028">
    <property type="entry name" value="TPR"/>
    <property type="match status" value="2"/>
</dbReference>
<dbReference type="Proteomes" id="UP000019243">
    <property type="component" value="Unassembled WGS sequence"/>
</dbReference>
<organism evidence="2 3">
    <name type="scientific">Brochothrix campestris FSL F6-1037</name>
    <dbReference type="NCBI Taxonomy" id="1265861"/>
    <lineage>
        <taxon>Bacteria</taxon>
        <taxon>Bacillati</taxon>
        <taxon>Bacillota</taxon>
        <taxon>Bacilli</taxon>
        <taxon>Bacillales</taxon>
        <taxon>Listeriaceae</taxon>
        <taxon>Brochothrix</taxon>
    </lineage>
</organism>
<dbReference type="InterPro" id="IPR011990">
    <property type="entry name" value="TPR-like_helical_dom_sf"/>
</dbReference>
<dbReference type="EMBL" id="AODH01000022">
    <property type="protein sequence ID" value="EUJ40005.1"/>
    <property type="molecule type" value="Genomic_DNA"/>
</dbReference>
<dbReference type="RefSeq" id="WP_035314353.1">
    <property type="nucleotide sequence ID" value="NZ_AODH01000022.1"/>
</dbReference>
<evidence type="ECO:0000256" key="1">
    <source>
        <dbReference type="PROSITE-ProRule" id="PRU00339"/>
    </source>
</evidence>
<dbReference type="Gene3D" id="1.25.40.10">
    <property type="entry name" value="Tetratricopeptide repeat domain"/>
    <property type="match status" value="1"/>
</dbReference>
<dbReference type="AlphaFoldDB" id="W7CTI4"/>
<proteinExistence type="predicted"/>
<evidence type="ECO:0000313" key="2">
    <source>
        <dbReference type="EMBL" id="EUJ40005.1"/>
    </source>
</evidence>
<reference evidence="2 3" key="1">
    <citation type="submission" date="2012-12" db="EMBL/GenBank/DDBJ databases">
        <title>Novel taxa of Listeriaceae from agricultural environments in the United States.</title>
        <authorList>
            <person name="den Bakker H.C."/>
            <person name="Allred A."/>
            <person name="Warchocki S."/>
            <person name="Wright E.M."/>
            <person name="Burrell A."/>
            <person name="Nightingale K.K."/>
            <person name="Kephart D."/>
            <person name="Wiedmann M."/>
        </authorList>
    </citation>
    <scope>NUCLEOTIDE SEQUENCE [LARGE SCALE GENOMIC DNA]</scope>
    <source>
        <strain evidence="2 3">FSL F6-1037</strain>
    </source>
</reference>
<dbReference type="Pfam" id="PF14559">
    <property type="entry name" value="TPR_19"/>
    <property type="match status" value="1"/>
</dbReference>
<protein>
    <submittedName>
        <fullName evidence="2">Uncharacterized protein</fullName>
    </submittedName>
</protein>
<dbReference type="STRING" id="1265861.BCAMP_06145"/>
<keyword evidence="1" id="KW-0802">TPR repeat</keyword>